<gene>
    <name evidence="2" type="ORF">M6B38_140660</name>
</gene>
<keyword evidence="2" id="KW-0418">Kinase</keyword>
<protein>
    <submittedName>
        <fullName evidence="2">Receptor like protein kinase S.2</fullName>
    </submittedName>
</protein>
<keyword evidence="3" id="KW-1185">Reference proteome</keyword>
<accession>A0AAX6FE84</accession>
<keyword evidence="1" id="KW-1133">Transmembrane helix</keyword>
<name>A0AAX6FE84_IRIPA</name>
<sequence>MVWKRSIGMGSATAYCCTSIGGSSGGESQSGDVCCLFVGAWRPGRPLKAARHPRRRRSVARRSIDGLEAWCAISCMHASFLASLLYMISMMEEEGGEGEEVGEFGVHLSFIRCV</sequence>
<dbReference type="GO" id="GO:0016301">
    <property type="term" value="F:kinase activity"/>
    <property type="evidence" value="ECO:0007669"/>
    <property type="project" value="UniProtKB-KW"/>
</dbReference>
<organism evidence="2 3">
    <name type="scientific">Iris pallida</name>
    <name type="common">Sweet iris</name>
    <dbReference type="NCBI Taxonomy" id="29817"/>
    <lineage>
        <taxon>Eukaryota</taxon>
        <taxon>Viridiplantae</taxon>
        <taxon>Streptophyta</taxon>
        <taxon>Embryophyta</taxon>
        <taxon>Tracheophyta</taxon>
        <taxon>Spermatophyta</taxon>
        <taxon>Magnoliopsida</taxon>
        <taxon>Liliopsida</taxon>
        <taxon>Asparagales</taxon>
        <taxon>Iridaceae</taxon>
        <taxon>Iridoideae</taxon>
        <taxon>Irideae</taxon>
        <taxon>Iris</taxon>
    </lineage>
</organism>
<keyword evidence="1" id="KW-0812">Transmembrane</keyword>
<dbReference type="Proteomes" id="UP001140949">
    <property type="component" value="Unassembled WGS sequence"/>
</dbReference>
<proteinExistence type="predicted"/>
<evidence type="ECO:0000313" key="2">
    <source>
        <dbReference type="EMBL" id="KAJ6814255.1"/>
    </source>
</evidence>
<keyword evidence="2" id="KW-0808">Transferase</keyword>
<keyword evidence="2" id="KW-0675">Receptor</keyword>
<feature type="transmembrane region" description="Helical" evidence="1">
    <location>
        <begin position="67"/>
        <end position="88"/>
    </location>
</feature>
<dbReference type="AlphaFoldDB" id="A0AAX6FE84"/>
<comment type="caution">
    <text evidence="2">The sequence shown here is derived from an EMBL/GenBank/DDBJ whole genome shotgun (WGS) entry which is preliminary data.</text>
</comment>
<evidence type="ECO:0000313" key="3">
    <source>
        <dbReference type="Proteomes" id="UP001140949"/>
    </source>
</evidence>
<evidence type="ECO:0000256" key="1">
    <source>
        <dbReference type="SAM" id="Phobius"/>
    </source>
</evidence>
<reference evidence="2" key="2">
    <citation type="submission" date="2023-04" db="EMBL/GenBank/DDBJ databases">
        <authorList>
            <person name="Bruccoleri R.E."/>
            <person name="Oakeley E.J."/>
            <person name="Faust A.-M."/>
            <person name="Dessus-Babus S."/>
            <person name="Altorfer M."/>
            <person name="Burckhardt D."/>
            <person name="Oertli M."/>
            <person name="Naumann U."/>
            <person name="Petersen F."/>
            <person name="Wong J."/>
        </authorList>
    </citation>
    <scope>NUCLEOTIDE SEQUENCE</scope>
    <source>
        <strain evidence="2">GSM-AAB239-AS_SAM_17_03QT</strain>
        <tissue evidence="2">Leaf</tissue>
    </source>
</reference>
<keyword evidence="1" id="KW-0472">Membrane</keyword>
<dbReference type="EMBL" id="JANAVB010029817">
    <property type="protein sequence ID" value="KAJ6814255.1"/>
    <property type="molecule type" value="Genomic_DNA"/>
</dbReference>
<reference evidence="2" key="1">
    <citation type="journal article" date="2023" name="GigaByte">
        <title>Genome assembly of the bearded iris, Iris pallida Lam.</title>
        <authorList>
            <person name="Bruccoleri R.E."/>
            <person name="Oakeley E.J."/>
            <person name="Faust A.M.E."/>
            <person name="Altorfer M."/>
            <person name="Dessus-Babus S."/>
            <person name="Burckhardt D."/>
            <person name="Oertli M."/>
            <person name="Naumann U."/>
            <person name="Petersen F."/>
            <person name="Wong J."/>
        </authorList>
    </citation>
    <scope>NUCLEOTIDE SEQUENCE</scope>
    <source>
        <strain evidence="2">GSM-AAB239-AS_SAM_17_03QT</strain>
    </source>
</reference>